<feature type="chain" id="PRO_5039253101" description="Secreted protein" evidence="1">
    <location>
        <begin position="31"/>
        <end position="99"/>
    </location>
</feature>
<evidence type="ECO:0000313" key="3">
    <source>
        <dbReference type="Proteomes" id="UP000064183"/>
    </source>
</evidence>
<dbReference type="AlphaFoldDB" id="A0A0U3KY79"/>
<evidence type="ECO:0000313" key="2">
    <source>
        <dbReference type="EMBL" id="ALU97686.1"/>
    </source>
</evidence>
<name>A0A0U3KY79_STRGL</name>
<feature type="signal peptide" evidence="1">
    <location>
        <begin position="1"/>
        <end position="30"/>
    </location>
</feature>
<evidence type="ECO:0008006" key="4">
    <source>
        <dbReference type="Google" id="ProtNLM"/>
    </source>
</evidence>
<dbReference type="STRING" id="1172567.WQO_32675"/>
<organism evidence="2 3">
    <name type="scientific">Streptomyces globisporus C-1027</name>
    <dbReference type="NCBI Taxonomy" id="1172567"/>
    <lineage>
        <taxon>Bacteria</taxon>
        <taxon>Bacillati</taxon>
        <taxon>Actinomycetota</taxon>
        <taxon>Actinomycetes</taxon>
        <taxon>Kitasatosporales</taxon>
        <taxon>Streptomycetaceae</taxon>
        <taxon>Streptomyces</taxon>
    </lineage>
</organism>
<keyword evidence="1" id="KW-0732">Signal</keyword>
<evidence type="ECO:0000256" key="1">
    <source>
        <dbReference type="SAM" id="SignalP"/>
    </source>
</evidence>
<accession>A0A0U3KY79</accession>
<dbReference type="RefSeq" id="WP_010059216.1">
    <property type="nucleotide sequence ID" value="NZ_CP013738.1"/>
</dbReference>
<reference evidence="2 3" key="1">
    <citation type="journal article" date="2012" name="J. Bacteriol.">
        <title>Draft genome sequence of Streptomyces globisporus C-1027, which produces an antitumor antibiotic consisting of a nine-membered enediyne with a chromoprotein.</title>
        <authorList>
            <person name="Wang L."/>
            <person name="Wang S."/>
            <person name="He Q."/>
            <person name="Yu T."/>
            <person name="Li Q."/>
            <person name="Hong B."/>
        </authorList>
    </citation>
    <scope>NUCLEOTIDE SEQUENCE [LARGE SCALE GENOMIC DNA]</scope>
    <source>
        <strain evidence="2 3">C-1027</strain>
    </source>
</reference>
<proteinExistence type="predicted"/>
<dbReference type="Proteomes" id="UP000064183">
    <property type="component" value="Chromosome"/>
</dbReference>
<dbReference type="EMBL" id="CP013738">
    <property type="protein sequence ID" value="ALU97686.1"/>
    <property type="molecule type" value="Genomic_DNA"/>
</dbReference>
<dbReference type="KEGG" id="sgb:WQO_32675"/>
<sequence>MSKPIRMRRRTWVGAWAVLCAAGLAATAVLQGSPASDPQPAHSVSAESDELIAEVEKQLAKSGQQRGEEAIVAFSRVSAGTLEDCDDELRSHLAGVRKP</sequence>
<gene>
    <name evidence="2" type="ORF">WQO_32675</name>
</gene>
<dbReference type="GeneID" id="27787195"/>
<protein>
    <recommendedName>
        <fullName evidence="4">Secreted protein</fullName>
    </recommendedName>
</protein>